<evidence type="ECO:0000313" key="1">
    <source>
        <dbReference type="EMBL" id="OOV05648.1"/>
    </source>
</evidence>
<dbReference type="RefSeq" id="WP_078363429.1">
    <property type="nucleotide sequence ID" value="NZ_MTJN01000002.1"/>
</dbReference>
<gene>
    <name evidence="1" type="ORF">RF819_02020</name>
</gene>
<protein>
    <recommendedName>
        <fullName evidence="3">HK97 gp10 family phage protein</fullName>
    </recommendedName>
</protein>
<evidence type="ECO:0008006" key="3">
    <source>
        <dbReference type="Google" id="ProtNLM"/>
    </source>
</evidence>
<reference evidence="1" key="1">
    <citation type="submission" date="2017-01" db="EMBL/GenBank/DDBJ databases">
        <title>Genome sequencing of Rhodoferax fermentans JCM 7819.</title>
        <authorList>
            <person name="Kim Y.J."/>
            <person name="Farh M.E.-A."/>
            <person name="Yang D.-C."/>
        </authorList>
    </citation>
    <scope>NUCLEOTIDE SEQUENCE [LARGE SCALE GENOMIC DNA]</scope>
    <source>
        <strain evidence="1">JCM 7819</strain>
    </source>
</reference>
<dbReference type="Proteomes" id="UP000190750">
    <property type="component" value="Unassembled WGS sequence"/>
</dbReference>
<name>A0A1T1AP01_RHOFE</name>
<dbReference type="EMBL" id="MTJN01000002">
    <property type="protein sequence ID" value="OOV05648.1"/>
    <property type="molecule type" value="Genomic_DNA"/>
</dbReference>
<accession>A0A1T1AP01</accession>
<dbReference type="AlphaFoldDB" id="A0A1T1AP01"/>
<keyword evidence="2" id="KW-1185">Reference proteome</keyword>
<dbReference type="STRING" id="28066.RF819_02020"/>
<dbReference type="OrthoDB" id="6444777at2"/>
<evidence type="ECO:0000313" key="2">
    <source>
        <dbReference type="Proteomes" id="UP000190750"/>
    </source>
</evidence>
<comment type="caution">
    <text evidence="1">The sequence shown here is derived from an EMBL/GenBank/DDBJ whole genome shotgun (WGS) entry which is preliminary data.</text>
</comment>
<organism evidence="1 2">
    <name type="scientific">Rhodoferax fermentans</name>
    <dbReference type="NCBI Taxonomy" id="28066"/>
    <lineage>
        <taxon>Bacteria</taxon>
        <taxon>Pseudomonadati</taxon>
        <taxon>Pseudomonadota</taxon>
        <taxon>Betaproteobacteria</taxon>
        <taxon>Burkholderiales</taxon>
        <taxon>Comamonadaceae</taxon>
        <taxon>Rhodoferax</taxon>
    </lineage>
</organism>
<sequence length="116" mass="12575">MGKTRIINRLPDFIATVQAKAVHGITQGLILGQSEASVMTPIDTSTLLNSQYKKVEVSATRVVGTAGYKAEYASVVHDPDHKQEFRRASAEKSFLTKGFENAEPSIRAAIADSLKV</sequence>
<proteinExistence type="predicted"/>